<dbReference type="GO" id="GO:0009055">
    <property type="term" value="F:electron transfer activity"/>
    <property type="evidence" value="ECO:0007669"/>
    <property type="project" value="TreeGrafter"/>
</dbReference>
<dbReference type="PANTHER" id="PTHR34386">
    <property type="entry name" value="GLUTAREDOXIN"/>
    <property type="match status" value="1"/>
</dbReference>
<dbReference type="Pfam" id="PF00462">
    <property type="entry name" value="Glutaredoxin"/>
    <property type="match status" value="1"/>
</dbReference>
<dbReference type="PANTHER" id="PTHR34386:SF1">
    <property type="entry name" value="GLUTAREDOXIN-LIKE PROTEIN NRDH"/>
    <property type="match status" value="1"/>
</dbReference>
<protein>
    <submittedName>
        <fullName evidence="4">GrxC Glutaredoxin and related proteins</fullName>
    </submittedName>
</protein>
<reference evidence="4" key="1">
    <citation type="submission" date="2020-05" db="EMBL/GenBank/DDBJ databases">
        <authorList>
            <person name="Chiriac C."/>
            <person name="Salcher M."/>
            <person name="Ghai R."/>
            <person name="Kavagutti S V."/>
        </authorList>
    </citation>
    <scope>NUCLEOTIDE SEQUENCE</scope>
</reference>
<dbReference type="InterPro" id="IPR014025">
    <property type="entry name" value="Glutaredoxin_subgr"/>
</dbReference>
<dbReference type="SUPFAM" id="SSF52833">
    <property type="entry name" value="Thioredoxin-like"/>
    <property type="match status" value="1"/>
</dbReference>
<gene>
    <name evidence="4" type="ORF">UFOVP1636_320</name>
</gene>
<keyword evidence="2" id="KW-0676">Redox-active center</keyword>
<accession>A0A6J5T196</accession>
<dbReference type="InterPro" id="IPR011767">
    <property type="entry name" value="GLR_AS"/>
</dbReference>
<dbReference type="PRINTS" id="PR00160">
    <property type="entry name" value="GLUTAREDOXIN"/>
</dbReference>
<evidence type="ECO:0000256" key="2">
    <source>
        <dbReference type="ARBA" id="ARBA00023284"/>
    </source>
</evidence>
<sequence>MLTVYSKDHCPFCTRAKTLLESKGVEFEEVRVDLDPEAKQFIVDAGHRSVPQIYLNGKIFVEGGYTGLAALDNSVFQQLKENINVN</sequence>
<dbReference type="InterPro" id="IPR036249">
    <property type="entry name" value="Thioredoxin-like_sf"/>
</dbReference>
<organism evidence="4">
    <name type="scientific">uncultured Caudovirales phage</name>
    <dbReference type="NCBI Taxonomy" id="2100421"/>
    <lineage>
        <taxon>Viruses</taxon>
        <taxon>Duplodnaviria</taxon>
        <taxon>Heunggongvirae</taxon>
        <taxon>Uroviricota</taxon>
        <taxon>Caudoviricetes</taxon>
        <taxon>Peduoviridae</taxon>
        <taxon>Maltschvirus</taxon>
        <taxon>Maltschvirus maltsch</taxon>
    </lineage>
</organism>
<dbReference type="PROSITE" id="PS51354">
    <property type="entry name" value="GLUTAREDOXIN_2"/>
    <property type="match status" value="1"/>
</dbReference>
<proteinExistence type="predicted"/>
<dbReference type="InterPro" id="IPR051548">
    <property type="entry name" value="Grx-like_ET"/>
</dbReference>
<dbReference type="PROSITE" id="PS50404">
    <property type="entry name" value="GST_NTER"/>
    <property type="match status" value="1"/>
</dbReference>
<keyword evidence="1" id="KW-1015">Disulfide bond</keyword>
<dbReference type="InterPro" id="IPR004045">
    <property type="entry name" value="Glutathione_S-Trfase_N"/>
</dbReference>
<evidence type="ECO:0000259" key="3">
    <source>
        <dbReference type="PROSITE" id="PS50404"/>
    </source>
</evidence>
<name>A0A6J5T196_9CAUD</name>
<feature type="domain" description="GST N-terminal" evidence="3">
    <location>
        <begin position="1"/>
        <end position="86"/>
    </location>
</feature>
<dbReference type="InterPro" id="IPR002109">
    <property type="entry name" value="Glutaredoxin"/>
</dbReference>
<dbReference type="Gene3D" id="3.40.30.10">
    <property type="entry name" value="Glutaredoxin"/>
    <property type="match status" value="1"/>
</dbReference>
<dbReference type="EMBL" id="LR797503">
    <property type="protein sequence ID" value="CAB4221468.1"/>
    <property type="molecule type" value="Genomic_DNA"/>
</dbReference>
<evidence type="ECO:0000256" key="1">
    <source>
        <dbReference type="ARBA" id="ARBA00023157"/>
    </source>
</evidence>
<dbReference type="PROSITE" id="PS00195">
    <property type="entry name" value="GLUTAREDOXIN_1"/>
    <property type="match status" value="1"/>
</dbReference>
<evidence type="ECO:0000313" key="4">
    <source>
        <dbReference type="EMBL" id="CAB4221468.1"/>
    </source>
</evidence>